<keyword evidence="1" id="KW-0862">Zinc</keyword>
<dbReference type="PROSITE" id="PS00028">
    <property type="entry name" value="ZINC_FINGER_C2H2_1"/>
    <property type="match status" value="1"/>
</dbReference>
<evidence type="ECO:0000259" key="2">
    <source>
        <dbReference type="PROSITE" id="PS50157"/>
    </source>
</evidence>
<dbReference type="InterPro" id="IPR013087">
    <property type="entry name" value="Znf_C2H2_type"/>
</dbReference>
<dbReference type="PROSITE" id="PS50157">
    <property type="entry name" value="ZINC_FINGER_C2H2_2"/>
    <property type="match status" value="1"/>
</dbReference>
<comment type="caution">
    <text evidence="3">The sequence shown here is derived from an EMBL/GenBank/DDBJ whole genome shotgun (WGS) entry which is preliminary data.</text>
</comment>
<dbReference type="SMART" id="SM00355">
    <property type="entry name" value="ZnF_C2H2"/>
    <property type="match status" value="1"/>
</dbReference>
<reference evidence="3" key="1">
    <citation type="submission" date="2019-06" db="EMBL/GenBank/DDBJ databases">
        <authorList>
            <person name="Zheng W."/>
        </authorList>
    </citation>
    <scope>NUCLEOTIDE SEQUENCE</scope>
    <source>
        <strain evidence="3">QDHG01</strain>
    </source>
</reference>
<proteinExistence type="predicted"/>
<dbReference type="AlphaFoldDB" id="A0A8J8NYR0"/>
<evidence type="ECO:0000313" key="4">
    <source>
        <dbReference type="Proteomes" id="UP000785679"/>
    </source>
</evidence>
<dbReference type="OrthoDB" id="1939603at2759"/>
<keyword evidence="1" id="KW-0863">Zinc-finger</keyword>
<organism evidence="3 4">
    <name type="scientific">Halteria grandinella</name>
    <dbReference type="NCBI Taxonomy" id="5974"/>
    <lineage>
        <taxon>Eukaryota</taxon>
        <taxon>Sar</taxon>
        <taxon>Alveolata</taxon>
        <taxon>Ciliophora</taxon>
        <taxon>Intramacronucleata</taxon>
        <taxon>Spirotrichea</taxon>
        <taxon>Stichotrichia</taxon>
        <taxon>Sporadotrichida</taxon>
        <taxon>Halteriidae</taxon>
        <taxon>Halteria</taxon>
    </lineage>
</organism>
<dbReference type="Proteomes" id="UP000785679">
    <property type="component" value="Unassembled WGS sequence"/>
</dbReference>
<protein>
    <recommendedName>
        <fullName evidence="2">C2H2-type domain-containing protein</fullName>
    </recommendedName>
</protein>
<keyword evidence="4" id="KW-1185">Reference proteome</keyword>
<keyword evidence="1" id="KW-0479">Metal-binding</keyword>
<gene>
    <name evidence="3" type="ORF">FGO68_gene16820</name>
</gene>
<dbReference type="GO" id="GO:0008270">
    <property type="term" value="F:zinc ion binding"/>
    <property type="evidence" value="ECO:0007669"/>
    <property type="project" value="UniProtKB-KW"/>
</dbReference>
<accession>A0A8J8NYR0</accession>
<name>A0A8J8NYR0_HALGN</name>
<evidence type="ECO:0000256" key="1">
    <source>
        <dbReference type="PROSITE-ProRule" id="PRU00042"/>
    </source>
</evidence>
<feature type="domain" description="C2H2-type" evidence="2">
    <location>
        <begin position="499"/>
        <end position="526"/>
    </location>
</feature>
<sequence>MQSDEIVCEEKPVNSCLNTFALIKSELLTALTSFDSELLRSFRPQECRNEFQNRIRSRCGEETFRLSHHQDPYKLINNTAFKQQELRDFPAHNRPSLDDSKSFSLQSKYRSSQITQTFKTPLLRTFTVGDIHFRQREEEKAKRIAFKVALKELVNKYTAAKTLARLLYQNRTEIQQLRAPTSSVKQLKEKNQPIMKTQDQYLASSAAASTSSSSLQALPLQTPPKSKVGQLCNELAALVEMQGAVTRVKALDSSTEVRQCNLKQEMEHIINQIEGEIYREQNYYMLSNTPESRQQERQYEKRQNFWGQQRLGQSFGRMQQYNPYQHHLPFPHPANQYQPPFSNPMKDFLGGWGLREARDLANSVPKDQRNPLVLMEAQQDVLTEQVLHLEVENEAKRQLIAQHEGRAGEQKNEGYERRIDPAFNLQRFSRVIIDDLKPKEAQPAIFVISAKNENGNRESHHNIRTGDSLSEITSERRTNEDYGKTKRIRRSAVQIDRTNQCTYPGCSKTYGSEGSLSQHIRLKHPGHFLSYKQSIIMGSAQRQIGE</sequence>
<dbReference type="EMBL" id="RRYP01004623">
    <property type="protein sequence ID" value="TNV82720.1"/>
    <property type="molecule type" value="Genomic_DNA"/>
</dbReference>
<evidence type="ECO:0000313" key="3">
    <source>
        <dbReference type="EMBL" id="TNV82720.1"/>
    </source>
</evidence>